<dbReference type="InterPro" id="IPR050349">
    <property type="entry name" value="WD_LIS1/nudF_dynein_reg"/>
</dbReference>
<dbReference type="InterPro" id="IPR001680">
    <property type="entry name" value="WD40_rpt"/>
</dbReference>
<dbReference type="AlphaFoldDB" id="A0A1J8Q9Y1"/>
<keyword evidence="2" id="KW-0677">Repeat</keyword>
<dbReference type="InterPro" id="IPR019775">
    <property type="entry name" value="WD40_repeat_CS"/>
</dbReference>
<evidence type="ECO:0000259" key="4">
    <source>
        <dbReference type="Pfam" id="PF06985"/>
    </source>
</evidence>
<dbReference type="PROSITE" id="PS00678">
    <property type="entry name" value="WD_REPEATS_1"/>
    <property type="match status" value="2"/>
</dbReference>
<protein>
    <recommendedName>
        <fullName evidence="4">Heterokaryon incompatibility domain-containing protein</fullName>
    </recommendedName>
</protein>
<accession>A0A1J8Q9Y1</accession>
<feature type="domain" description="Heterokaryon incompatibility" evidence="4">
    <location>
        <begin position="496"/>
        <end position="555"/>
    </location>
</feature>
<feature type="repeat" description="WD" evidence="3">
    <location>
        <begin position="68"/>
        <end position="109"/>
    </location>
</feature>
<dbReference type="InterPro" id="IPR020472">
    <property type="entry name" value="WD40_PAC1"/>
</dbReference>
<dbReference type="Gene3D" id="2.130.10.10">
    <property type="entry name" value="YVTN repeat-like/Quinoprotein amine dehydrogenase"/>
    <property type="match status" value="2"/>
</dbReference>
<dbReference type="SMART" id="SM00320">
    <property type="entry name" value="WD40"/>
    <property type="match status" value="7"/>
</dbReference>
<dbReference type="Proteomes" id="UP000183567">
    <property type="component" value="Unassembled WGS sequence"/>
</dbReference>
<dbReference type="PRINTS" id="PR00320">
    <property type="entry name" value="GPROTEINBRPT"/>
</dbReference>
<dbReference type="STRING" id="180088.A0A1J8Q9Y1"/>
<dbReference type="InterPro" id="IPR010730">
    <property type="entry name" value="HET"/>
</dbReference>
<sequence>MTEEIKGVESILHLVEPNFPPSKCFVGHIDSLTCVALFPNSKTIISGSFDRRIRLWDVETGQASGEPLRGHKVSVCTVAASPDGTKFVSGGGDGRILIWNAATRNLATEPIQACWNKVDCISFSPDSASIASTAGKMIKIWDVETAKLMMEIELPNHAKQVAFSPEGSRIAAVSSYDHTVRILDAKTGALAVSPMAGHSDGLLSVAWFPNGQRLITASRDRTIRLWSSETGCQIGHALGGHPASTVQVAVSSDGKFIAALGGESIRLWNAITLDPILLVLKHDSPVLCMAISADARFIAGGSSDKRVFLWDIESITRQDCESRPSETLRLENQEYRTTASPNLQSNLEGDASSNQGQRPAQDVLDEFNRYVMNDIPIRLIYVPTMELVGRNFVKTHFLHQMKEITEDLIAEEQADFRPPLARERVIPTLVQSRVKYGILSHRWLDTGEPSYQEMMGKNLHGPSHARHLSSNRIFRLKGGRHTLEVSCTTKEKEVQSPGYIKLERCCKEARRLGLQFLWTDTCCIDKTSSAELDESIRSMFRWYRNSTICIIYLGETLILEDLRRDEWFIRGWTLQELLAPQKIKFFNKEWKPLTDQEDDKEEDTPLMAVLEEVTGISETELQDFSPTPQHIDKRMTWAAQRRTTRAEDVAYSLMGIFDVSLQIAYGEGGERAFGRLIEALMHAGGDSSVLNWAGDPARHHISRALPASPASYVGHPNIVQIGRLDLALTSRGLRVPLVILPLEVTRPEFDGHPVVNLKFRCPHHGIGEVNIDSRGYKFSAIPNQYALGIFHYIPAEDSSNPGLPKELTAYLLERTEVEANEPTFVGLSRHYRSTEDGWRRIPTGFIYFELPDVPDFTSLLYVSRTCLETVYL</sequence>
<dbReference type="Pfam" id="PF00400">
    <property type="entry name" value="WD40"/>
    <property type="match status" value="6"/>
</dbReference>
<keyword evidence="1 3" id="KW-0853">WD repeat</keyword>
<dbReference type="PROSITE" id="PS50294">
    <property type="entry name" value="WD_REPEATS_REGION"/>
    <property type="match status" value="4"/>
</dbReference>
<reference evidence="5 6" key="1">
    <citation type="submission" date="2016-03" db="EMBL/GenBank/DDBJ databases">
        <title>Comparative genomics of the ectomycorrhizal sister species Rhizopogon vinicolor and Rhizopogon vesiculosus (Basidiomycota: Boletales) reveals a divergence of the mating type B locus.</title>
        <authorList>
            <person name="Mujic A.B."/>
            <person name="Kuo A."/>
            <person name="Tritt A."/>
            <person name="Lipzen A."/>
            <person name="Chen C."/>
            <person name="Johnson J."/>
            <person name="Sharma A."/>
            <person name="Barry K."/>
            <person name="Grigoriev I.V."/>
            <person name="Spatafora J.W."/>
        </authorList>
    </citation>
    <scope>NUCLEOTIDE SEQUENCE [LARGE SCALE GENOMIC DNA]</scope>
    <source>
        <strain evidence="5 6">AM-OR11-056</strain>
    </source>
</reference>
<dbReference type="OrthoDB" id="5122891at2759"/>
<organism evidence="5 6">
    <name type="scientific">Rhizopogon vesiculosus</name>
    <dbReference type="NCBI Taxonomy" id="180088"/>
    <lineage>
        <taxon>Eukaryota</taxon>
        <taxon>Fungi</taxon>
        <taxon>Dikarya</taxon>
        <taxon>Basidiomycota</taxon>
        <taxon>Agaricomycotina</taxon>
        <taxon>Agaricomycetes</taxon>
        <taxon>Agaricomycetidae</taxon>
        <taxon>Boletales</taxon>
        <taxon>Suillineae</taxon>
        <taxon>Rhizopogonaceae</taxon>
        <taxon>Rhizopogon</taxon>
    </lineage>
</organism>
<dbReference type="PROSITE" id="PS50082">
    <property type="entry name" value="WD_REPEATS_2"/>
    <property type="match status" value="4"/>
</dbReference>
<dbReference type="CDD" id="cd00200">
    <property type="entry name" value="WD40"/>
    <property type="match status" value="1"/>
</dbReference>
<dbReference type="InterPro" id="IPR036322">
    <property type="entry name" value="WD40_repeat_dom_sf"/>
</dbReference>
<evidence type="ECO:0000256" key="2">
    <source>
        <dbReference type="ARBA" id="ARBA00022737"/>
    </source>
</evidence>
<dbReference type="PANTHER" id="PTHR44129">
    <property type="entry name" value="WD REPEAT-CONTAINING PROTEIN POP1"/>
    <property type="match status" value="1"/>
</dbReference>
<evidence type="ECO:0000313" key="5">
    <source>
        <dbReference type="EMBL" id="OJA17479.1"/>
    </source>
</evidence>
<evidence type="ECO:0000256" key="1">
    <source>
        <dbReference type="ARBA" id="ARBA00022574"/>
    </source>
</evidence>
<keyword evidence="6" id="KW-1185">Reference proteome</keyword>
<dbReference type="SUPFAM" id="SSF50978">
    <property type="entry name" value="WD40 repeat-like"/>
    <property type="match status" value="1"/>
</dbReference>
<comment type="caution">
    <text evidence="5">The sequence shown here is derived from an EMBL/GenBank/DDBJ whole genome shotgun (WGS) entry which is preliminary data.</text>
</comment>
<gene>
    <name evidence="5" type="ORF">AZE42_03913</name>
</gene>
<name>A0A1J8Q9Y1_9AGAM</name>
<feature type="repeat" description="WD" evidence="3">
    <location>
        <begin position="25"/>
        <end position="66"/>
    </location>
</feature>
<evidence type="ECO:0000313" key="6">
    <source>
        <dbReference type="Proteomes" id="UP000183567"/>
    </source>
</evidence>
<dbReference type="Pfam" id="PF06985">
    <property type="entry name" value="HET"/>
    <property type="match status" value="1"/>
</dbReference>
<proteinExistence type="predicted"/>
<evidence type="ECO:0000256" key="3">
    <source>
        <dbReference type="PROSITE-ProRule" id="PRU00221"/>
    </source>
</evidence>
<dbReference type="EMBL" id="LVVM01001996">
    <property type="protein sequence ID" value="OJA17479.1"/>
    <property type="molecule type" value="Genomic_DNA"/>
</dbReference>
<feature type="repeat" description="WD" evidence="3">
    <location>
        <begin position="195"/>
        <end position="231"/>
    </location>
</feature>
<dbReference type="InterPro" id="IPR015943">
    <property type="entry name" value="WD40/YVTN_repeat-like_dom_sf"/>
</dbReference>
<feature type="repeat" description="WD" evidence="3">
    <location>
        <begin position="279"/>
        <end position="314"/>
    </location>
</feature>